<dbReference type="Pfam" id="PF00849">
    <property type="entry name" value="PseudoU_synth_2"/>
    <property type="match status" value="1"/>
</dbReference>
<sequence length="270" mass="29755">MSSDVPTPPPAAPKAPRAAKPVAISQILFTQGFGTRRHCAALIRHGLVSVGGETIEDPQQAFDTAGLVFDVEGQAWPYHEKALILLYKPTGYECSRKPTHHPSVFSLLPEPLRNRDIQPVGRLDEDTTGLLLLTDDGPLQHKLTSPKYHVPKIYQAECKAPIDDAQLKKLVTGVLLEERNPRLAEEPVSAESAELLPDGRLQMALTEGRYHQARRMVAAVGNRVLALHRQRIGALELPADLPVGGWIWLDERQRELAMTDPTARTSVQSS</sequence>
<evidence type="ECO:0000259" key="9">
    <source>
        <dbReference type="Pfam" id="PF01479"/>
    </source>
</evidence>
<organism evidence="10 11">
    <name type="scientific">Roseateles aquatilis</name>
    <dbReference type="NCBI Taxonomy" id="431061"/>
    <lineage>
        <taxon>Bacteria</taxon>
        <taxon>Pseudomonadati</taxon>
        <taxon>Pseudomonadota</taxon>
        <taxon>Betaproteobacteria</taxon>
        <taxon>Burkholderiales</taxon>
        <taxon>Sphaerotilaceae</taxon>
        <taxon>Roseateles</taxon>
    </lineage>
</organism>
<dbReference type="PANTHER" id="PTHR47683:SF4">
    <property type="entry name" value="PSEUDOURIDINE SYNTHASE"/>
    <property type="match status" value="1"/>
</dbReference>
<dbReference type="InterPro" id="IPR006145">
    <property type="entry name" value="PsdUridine_synth_RsuA/RluA"/>
</dbReference>
<evidence type="ECO:0000256" key="7">
    <source>
        <dbReference type="RuleBase" id="RU003887"/>
    </source>
</evidence>
<keyword evidence="11" id="KW-1185">Reference proteome</keyword>
<feature type="domain" description="RNA-binding S4" evidence="9">
    <location>
        <begin position="26"/>
        <end position="59"/>
    </location>
</feature>
<dbReference type="InterPro" id="IPR036986">
    <property type="entry name" value="S4_RNA-bd_sf"/>
</dbReference>
<evidence type="ECO:0000313" key="11">
    <source>
        <dbReference type="Proteomes" id="UP000197468"/>
    </source>
</evidence>
<comment type="similarity">
    <text evidence="1 7">Belongs to the pseudouridine synthase RsuA family.</text>
</comment>
<dbReference type="PROSITE" id="PS01149">
    <property type="entry name" value="PSI_RSU"/>
    <property type="match status" value="1"/>
</dbReference>
<dbReference type="InterPro" id="IPR020103">
    <property type="entry name" value="PsdUridine_synth_cat_dom_sf"/>
</dbReference>
<comment type="caution">
    <text evidence="10">The sequence shown here is derived from an EMBL/GenBank/DDBJ whole genome shotgun (WGS) entry which is preliminary data.</text>
</comment>
<dbReference type="PROSITE" id="PS50889">
    <property type="entry name" value="S4"/>
    <property type="match status" value="1"/>
</dbReference>
<dbReference type="InterPro" id="IPR000748">
    <property type="entry name" value="PsdUridine_synth_RsuA/RluB/E/F"/>
</dbReference>
<dbReference type="InterPro" id="IPR050343">
    <property type="entry name" value="RsuA_PseudoU_synthase"/>
</dbReference>
<evidence type="ECO:0000256" key="5">
    <source>
        <dbReference type="ARBA" id="ARBA00037590"/>
    </source>
</evidence>
<evidence type="ECO:0000256" key="2">
    <source>
        <dbReference type="ARBA" id="ARBA00022884"/>
    </source>
</evidence>
<feature type="domain" description="Pseudouridine synthase RsuA/RluA-like" evidence="8">
    <location>
        <begin position="83"/>
        <end position="219"/>
    </location>
</feature>
<evidence type="ECO:0000313" key="10">
    <source>
        <dbReference type="EMBL" id="OWQ88798.1"/>
    </source>
</evidence>
<evidence type="ECO:0000256" key="4">
    <source>
        <dbReference type="ARBA" id="ARBA00036749"/>
    </source>
</evidence>
<dbReference type="Gene3D" id="3.10.290.10">
    <property type="entry name" value="RNA-binding S4 domain"/>
    <property type="match status" value="1"/>
</dbReference>
<dbReference type="InterPro" id="IPR002942">
    <property type="entry name" value="S4_RNA-bd"/>
</dbReference>
<dbReference type="Proteomes" id="UP000197468">
    <property type="component" value="Unassembled WGS sequence"/>
</dbReference>
<evidence type="ECO:0000259" key="8">
    <source>
        <dbReference type="Pfam" id="PF00849"/>
    </source>
</evidence>
<protein>
    <recommendedName>
        <fullName evidence="7">Pseudouridine synthase</fullName>
        <ecNumber evidence="7">5.4.99.-</ecNumber>
    </recommendedName>
</protein>
<keyword evidence="3 7" id="KW-0413">Isomerase</keyword>
<dbReference type="SUPFAM" id="SSF55120">
    <property type="entry name" value="Pseudouridine synthase"/>
    <property type="match status" value="1"/>
</dbReference>
<dbReference type="Gene3D" id="3.30.70.1560">
    <property type="entry name" value="Alpha-L RNA-binding motif"/>
    <property type="match status" value="1"/>
</dbReference>
<evidence type="ECO:0000256" key="1">
    <source>
        <dbReference type="ARBA" id="ARBA00008348"/>
    </source>
</evidence>
<gene>
    <name evidence="10" type="ORF">CDN99_15060</name>
</gene>
<dbReference type="InterPro" id="IPR018496">
    <property type="entry name" value="PsdUridine_synth_RsuA/RluB_CS"/>
</dbReference>
<dbReference type="InterPro" id="IPR042092">
    <property type="entry name" value="PsdUridine_s_RsuA/RluB/E/F_cat"/>
</dbReference>
<dbReference type="RefSeq" id="WP_088385684.1">
    <property type="nucleotide sequence ID" value="NZ_NIOF01000006.1"/>
</dbReference>
<dbReference type="NCBIfam" id="TIGR00093">
    <property type="entry name" value="pseudouridine synthase"/>
    <property type="match status" value="1"/>
</dbReference>
<dbReference type="AlphaFoldDB" id="A0A246J997"/>
<dbReference type="PANTHER" id="PTHR47683">
    <property type="entry name" value="PSEUDOURIDINE SYNTHASE FAMILY PROTEIN-RELATED"/>
    <property type="match status" value="1"/>
</dbReference>
<reference evidence="10 11" key="1">
    <citation type="journal article" date="2008" name="Int. J. Syst. Evol. Microbiol.">
        <title>Description of Roseateles aquatilis sp. nov. and Roseateles terrae sp. nov., in the class Betaproteobacteria, and emended description of the genus Roseateles.</title>
        <authorList>
            <person name="Gomila M."/>
            <person name="Bowien B."/>
            <person name="Falsen E."/>
            <person name="Moore E.R."/>
            <person name="Lalucat J."/>
        </authorList>
    </citation>
    <scope>NUCLEOTIDE SEQUENCE [LARGE SCALE GENOMIC DNA]</scope>
    <source>
        <strain evidence="10 11">CCUG 48205</strain>
    </source>
</reference>
<comment type="function">
    <text evidence="5">Responsible for synthesis of pseudouridine from uracil-516 in 16S ribosomal RNA.</text>
</comment>
<accession>A0A246J997</accession>
<name>A0A246J997_9BURK</name>
<dbReference type="Gene3D" id="3.30.70.580">
    <property type="entry name" value="Pseudouridine synthase I, catalytic domain, N-terminal subdomain"/>
    <property type="match status" value="1"/>
</dbReference>
<dbReference type="GO" id="GO:0003723">
    <property type="term" value="F:RNA binding"/>
    <property type="evidence" value="ECO:0007669"/>
    <property type="project" value="UniProtKB-KW"/>
</dbReference>
<evidence type="ECO:0000256" key="3">
    <source>
        <dbReference type="ARBA" id="ARBA00023235"/>
    </source>
</evidence>
<keyword evidence="2 6" id="KW-0694">RNA-binding</keyword>
<dbReference type="EC" id="5.4.99.-" evidence="7"/>
<dbReference type="GO" id="GO:0160136">
    <property type="term" value="F:16S rRNA pseudouridine(516) synthase activity"/>
    <property type="evidence" value="ECO:0007669"/>
    <property type="project" value="UniProtKB-EC"/>
</dbReference>
<dbReference type="GO" id="GO:0000455">
    <property type="term" value="P:enzyme-directed rRNA pseudouridine synthesis"/>
    <property type="evidence" value="ECO:0007669"/>
    <property type="project" value="UniProtKB-ARBA"/>
</dbReference>
<dbReference type="SUPFAM" id="SSF55174">
    <property type="entry name" value="Alpha-L RNA-binding motif"/>
    <property type="match status" value="1"/>
</dbReference>
<dbReference type="CDD" id="cd02553">
    <property type="entry name" value="PseudoU_synth_RsuA"/>
    <property type="match status" value="1"/>
</dbReference>
<comment type="catalytic activity">
    <reaction evidence="4">
        <text>uridine(516) in 16S rRNA = pseudouridine(516) in 16S rRNA</text>
        <dbReference type="Rhea" id="RHEA:38867"/>
        <dbReference type="Rhea" id="RHEA-COMP:10089"/>
        <dbReference type="Rhea" id="RHEA-COMP:10090"/>
        <dbReference type="ChEBI" id="CHEBI:65314"/>
        <dbReference type="ChEBI" id="CHEBI:65315"/>
        <dbReference type="EC" id="5.4.99.19"/>
    </reaction>
</comment>
<dbReference type="Pfam" id="PF01479">
    <property type="entry name" value="S4"/>
    <property type="match status" value="1"/>
</dbReference>
<dbReference type="CDD" id="cd00165">
    <property type="entry name" value="S4"/>
    <property type="match status" value="1"/>
</dbReference>
<proteinExistence type="inferred from homology"/>
<dbReference type="OrthoDB" id="9807213at2"/>
<dbReference type="EMBL" id="NIOF01000006">
    <property type="protein sequence ID" value="OWQ88798.1"/>
    <property type="molecule type" value="Genomic_DNA"/>
</dbReference>
<dbReference type="InterPro" id="IPR020094">
    <property type="entry name" value="TruA/RsuA/RluB/E/F_N"/>
</dbReference>
<evidence type="ECO:0000256" key="6">
    <source>
        <dbReference type="PROSITE-ProRule" id="PRU00182"/>
    </source>
</evidence>